<gene>
    <name evidence="1" type="ORF">RFI_31354</name>
</gene>
<organism evidence="1 2">
    <name type="scientific">Reticulomyxa filosa</name>
    <dbReference type="NCBI Taxonomy" id="46433"/>
    <lineage>
        <taxon>Eukaryota</taxon>
        <taxon>Sar</taxon>
        <taxon>Rhizaria</taxon>
        <taxon>Retaria</taxon>
        <taxon>Foraminifera</taxon>
        <taxon>Monothalamids</taxon>
        <taxon>Reticulomyxidae</taxon>
        <taxon>Reticulomyxa</taxon>
    </lineage>
</organism>
<accession>X6LY14</accession>
<proteinExistence type="predicted"/>
<reference evidence="1 2" key="1">
    <citation type="journal article" date="2013" name="Curr. Biol.">
        <title>The Genome of the Foraminiferan Reticulomyxa filosa.</title>
        <authorList>
            <person name="Glockner G."/>
            <person name="Hulsmann N."/>
            <person name="Schleicher M."/>
            <person name="Noegel A.A."/>
            <person name="Eichinger L."/>
            <person name="Gallinger C."/>
            <person name="Pawlowski J."/>
            <person name="Sierra R."/>
            <person name="Euteneuer U."/>
            <person name="Pillet L."/>
            <person name="Moustafa A."/>
            <person name="Platzer M."/>
            <person name="Groth M."/>
            <person name="Szafranski K."/>
            <person name="Schliwa M."/>
        </authorList>
    </citation>
    <scope>NUCLEOTIDE SEQUENCE [LARGE SCALE GENOMIC DNA]</scope>
</reference>
<comment type="caution">
    <text evidence="1">The sequence shown here is derived from an EMBL/GenBank/DDBJ whole genome shotgun (WGS) entry which is preliminary data.</text>
</comment>
<dbReference type="InterPro" id="IPR036465">
    <property type="entry name" value="vWFA_dom_sf"/>
</dbReference>
<name>X6LY14_RETFI</name>
<evidence type="ECO:0008006" key="3">
    <source>
        <dbReference type="Google" id="ProtNLM"/>
    </source>
</evidence>
<dbReference type="EMBL" id="ASPP01027553">
    <property type="protein sequence ID" value="ETO06042.1"/>
    <property type="molecule type" value="Genomic_DNA"/>
</dbReference>
<evidence type="ECO:0000313" key="2">
    <source>
        <dbReference type="Proteomes" id="UP000023152"/>
    </source>
</evidence>
<sequence length="396" mass="44491">MNETLNIFKTQASKKGRDRLMLLITDGNPVPKSQDPCPLVPMLDQEKIDRLIVGVGSDWSTQKIGCLVNYDSERLIPVNSTHPQDTRLIRDQLDVLLCPNNYQVWLSEIKPMAEVTNINTTNNNTNGEQQHRESSNVRFVELYNHGIPLDLSKELITLTGLVNGLISVNDIYYMPWGTQYEWNSLQYLVLFDYDALTTPECFECVCNMTSHLCDESIYVGCRSNNSYTNQGCWFDETNAANMTYWTQNALDMSVSLQLFDVTYGQGPYESTWPIASQGHSYEVTDITHCSSKYGYCWQPSCSVYGTPGDKPISICDEPCTLSSCRANGDDYANVSDSGAQCICSSHDHFFALYGSCSCIHLDYPTNCSVNVINIPALDATQGYVYWDAVTVNILHL</sequence>
<keyword evidence="2" id="KW-1185">Reference proteome</keyword>
<dbReference type="AlphaFoldDB" id="X6LY14"/>
<dbReference type="Proteomes" id="UP000023152">
    <property type="component" value="Unassembled WGS sequence"/>
</dbReference>
<protein>
    <recommendedName>
        <fullName evidence="3">VWFA domain-containing protein</fullName>
    </recommendedName>
</protein>
<evidence type="ECO:0000313" key="1">
    <source>
        <dbReference type="EMBL" id="ETO06042.1"/>
    </source>
</evidence>
<dbReference type="SUPFAM" id="SSF53300">
    <property type="entry name" value="vWA-like"/>
    <property type="match status" value="1"/>
</dbReference>